<proteinExistence type="predicted"/>
<organism evidence="1 2">
    <name type="scientific">Streptomyces albidoflavus</name>
    <dbReference type="NCBI Taxonomy" id="1886"/>
    <lineage>
        <taxon>Bacteria</taxon>
        <taxon>Bacillati</taxon>
        <taxon>Actinomycetota</taxon>
        <taxon>Actinomycetes</taxon>
        <taxon>Kitasatosporales</taxon>
        <taxon>Streptomycetaceae</taxon>
        <taxon>Streptomyces</taxon>
        <taxon>Streptomyces albidoflavus group</taxon>
    </lineage>
</organism>
<evidence type="ECO:0000313" key="1">
    <source>
        <dbReference type="EMBL" id="RZE38587.1"/>
    </source>
</evidence>
<evidence type="ECO:0008006" key="3">
    <source>
        <dbReference type="Google" id="ProtNLM"/>
    </source>
</evidence>
<sequence length="76" mass="8323">MITYKATAERRGPFWVVRVDGLPEGEQNTTQGLTWTEAHENARDLVSLVLGIDDDPAAYAVELLLAEASGRTTPTH</sequence>
<dbReference type="Proteomes" id="UP000292095">
    <property type="component" value="Unassembled WGS sequence"/>
</dbReference>
<reference evidence="1 2" key="1">
    <citation type="submission" date="2017-12" db="EMBL/GenBank/DDBJ databases">
        <title>Population genomics insights into the ecological differentiation and adaptive evolution in streptomycetes.</title>
        <authorList>
            <person name="Li Y."/>
            <person name="Huang Y."/>
        </authorList>
    </citation>
    <scope>NUCLEOTIDE SEQUENCE [LARGE SCALE GENOMIC DNA]</scope>
    <source>
        <strain evidence="1 2">FXJ.2339</strain>
    </source>
</reference>
<dbReference type="RefSeq" id="WP_061404653.1">
    <property type="nucleotide sequence ID" value="NZ_CP014485.1"/>
</dbReference>
<evidence type="ECO:0000313" key="2">
    <source>
        <dbReference type="Proteomes" id="UP000292095"/>
    </source>
</evidence>
<accession>A0AB37XBV9</accession>
<protein>
    <recommendedName>
        <fullName evidence="3">HicB family protein</fullName>
    </recommendedName>
</protein>
<dbReference type="EMBL" id="PKLK01000019">
    <property type="protein sequence ID" value="RZE38587.1"/>
    <property type="molecule type" value="Genomic_DNA"/>
</dbReference>
<gene>
    <name evidence="1" type="ORF">C0Q91_17200</name>
</gene>
<name>A0AB37XBV9_9ACTN</name>
<dbReference type="AlphaFoldDB" id="A0AB37XBV9"/>
<comment type="caution">
    <text evidence="1">The sequence shown here is derived from an EMBL/GenBank/DDBJ whole genome shotgun (WGS) entry which is preliminary data.</text>
</comment>